<dbReference type="Proteomes" id="UP000784294">
    <property type="component" value="Unassembled WGS sequence"/>
</dbReference>
<name>A0A448X2Q4_9PLAT</name>
<dbReference type="PANTHER" id="PTHR12716">
    <property type="entry name" value="TRANSCRIPTION INITIATION FACTOR IIE, BETA SUBUNIT"/>
    <property type="match status" value="1"/>
</dbReference>
<dbReference type="GO" id="GO:0001097">
    <property type="term" value="F:TFIIH-class transcription factor complex binding"/>
    <property type="evidence" value="ECO:0007669"/>
    <property type="project" value="TreeGrafter"/>
</dbReference>
<dbReference type="PROSITE" id="PS51351">
    <property type="entry name" value="TFIIE_BETA_C"/>
    <property type="match status" value="1"/>
</dbReference>
<feature type="domain" description="TFIIE beta" evidence="1">
    <location>
        <begin position="55"/>
        <end position="156"/>
    </location>
</feature>
<dbReference type="InterPro" id="IPR036390">
    <property type="entry name" value="WH_DNA-bd_sf"/>
</dbReference>
<dbReference type="Pfam" id="PF02186">
    <property type="entry name" value="TFIIE_beta"/>
    <property type="match status" value="1"/>
</dbReference>
<dbReference type="InterPro" id="IPR003166">
    <property type="entry name" value="TFIIE_bsu_DNA-bd"/>
</dbReference>
<dbReference type="CDD" id="cd07977">
    <property type="entry name" value="TFIIE_beta_winged_helix"/>
    <property type="match status" value="1"/>
</dbReference>
<dbReference type="AlphaFoldDB" id="A0A448X2Q4"/>
<dbReference type="EMBL" id="CAAALY010079111">
    <property type="protein sequence ID" value="VEL26264.1"/>
    <property type="molecule type" value="Genomic_DNA"/>
</dbReference>
<protein>
    <recommendedName>
        <fullName evidence="1">TFIIE beta domain-containing protein</fullName>
    </recommendedName>
</protein>
<gene>
    <name evidence="2" type="ORF">PXEA_LOCUS19704</name>
</gene>
<sequence>MATHFHRVFWFLLTMDPALVREREAFLRRAKLIPTIDAPKPSLATSEPHAPRRSATSSLDYRALESRPINQGRFAILSRIVKYMKVNQVIYLLFKQRHLEHDLHPLSVDEILEEAMLQDISHHTMKWLEDEALPNNPKIKAFPEKKFAFKPKYDARNRQELYHLLKRNDVKGIGGVYLDDIAEGISDAEKVVSVCS</sequence>
<keyword evidence="3" id="KW-1185">Reference proteome</keyword>
<reference evidence="2" key="1">
    <citation type="submission" date="2018-11" db="EMBL/GenBank/DDBJ databases">
        <authorList>
            <consortium name="Pathogen Informatics"/>
        </authorList>
    </citation>
    <scope>NUCLEOTIDE SEQUENCE</scope>
</reference>
<dbReference type="GO" id="GO:0005673">
    <property type="term" value="C:transcription factor TFIIE complex"/>
    <property type="evidence" value="ECO:0007669"/>
    <property type="project" value="InterPro"/>
</dbReference>
<dbReference type="InterPro" id="IPR016656">
    <property type="entry name" value="TFIIE-bsu"/>
</dbReference>
<dbReference type="SUPFAM" id="SSF46785">
    <property type="entry name" value="Winged helix' DNA-binding domain"/>
    <property type="match status" value="1"/>
</dbReference>
<evidence type="ECO:0000313" key="2">
    <source>
        <dbReference type="EMBL" id="VEL26264.1"/>
    </source>
</evidence>
<dbReference type="GO" id="GO:0006367">
    <property type="term" value="P:transcription initiation at RNA polymerase II promoter"/>
    <property type="evidence" value="ECO:0007669"/>
    <property type="project" value="InterPro"/>
</dbReference>
<dbReference type="OrthoDB" id="5323195at2759"/>
<evidence type="ECO:0000259" key="1">
    <source>
        <dbReference type="PROSITE" id="PS51351"/>
    </source>
</evidence>
<dbReference type="PANTHER" id="PTHR12716:SF8">
    <property type="entry name" value="TRANSCRIPTION INITIATION FACTOR IIE SUBUNIT BETA"/>
    <property type="match status" value="1"/>
</dbReference>
<evidence type="ECO:0000313" key="3">
    <source>
        <dbReference type="Proteomes" id="UP000784294"/>
    </source>
</evidence>
<accession>A0A448X2Q4</accession>
<comment type="caution">
    <text evidence="2">The sequence shown here is derived from an EMBL/GenBank/DDBJ whole genome shotgun (WGS) entry which is preliminary data.</text>
</comment>
<dbReference type="InterPro" id="IPR036388">
    <property type="entry name" value="WH-like_DNA-bd_sf"/>
</dbReference>
<organism evidence="2 3">
    <name type="scientific">Protopolystoma xenopodis</name>
    <dbReference type="NCBI Taxonomy" id="117903"/>
    <lineage>
        <taxon>Eukaryota</taxon>
        <taxon>Metazoa</taxon>
        <taxon>Spiralia</taxon>
        <taxon>Lophotrochozoa</taxon>
        <taxon>Platyhelminthes</taxon>
        <taxon>Monogenea</taxon>
        <taxon>Polyopisthocotylea</taxon>
        <taxon>Polystomatidea</taxon>
        <taxon>Polystomatidae</taxon>
        <taxon>Protopolystoma</taxon>
    </lineage>
</organism>
<proteinExistence type="predicted"/>
<dbReference type="Gene3D" id="1.10.10.10">
    <property type="entry name" value="Winged helix-like DNA-binding domain superfamily/Winged helix DNA-binding domain"/>
    <property type="match status" value="1"/>
</dbReference>